<protein>
    <submittedName>
        <fullName evidence="1">Uncharacterized protein</fullName>
    </submittedName>
</protein>
<comment type="caution">
    <text evidence="1">The sequence shown here is derived from an EMBL/GenBank/DDBJ whole genome shotgun (WGS) entry which is preliminary data.</text>
</comment>
<organism evidence="1 2">
    <name type="scientific">Pseudomonas weihenstephanensis</name>
    <dbReference type="NCBI Taxonomy" id="1608994"/>
    <lineage>
        <taxon>Bacteria</taxon>
        <taxon>Pseudomonadati</taxon>
        <taxon>Pseudomonadota</taxon>
        <taxon>Gammaproteobacteria</taxon>
        <taxon>Pseudomonadales</taxon>
        <taxon>Pseudomonadaceae</taxon>
        <taxon>Pseudomonas</taxon>
    </lineage>
</organism>
<dbReference type="RefSeq" id="WP_203303990.1">
    <property type="nucleotide sequence ID" value="NZ_JAAEBW010000021.1"/>
</dbReference>
<evidence type="ECO:0000313" key="1">
    <source>
        <dbReference type="EMBL" id="MBM1197961.1"/>
    </source>
</evidence>
<dbReference type="EMBL" id="JAAEBW010000021">
    <property type="protein sequence ID" value="MBM1197961.1"/>
    <property type="molecule type" value="Genomic_DNA"/>
</dbReference>
<reference evidence="1 2" key="1">
    <citation type="submission" date="2020-01" db="EMBL/GenBank/DDBJ databases">
        <title>Comparative genomics of meat spoilage bacteria.</title>
        <authorList>
            <person name="Hilgarth M."/>
            <person name="Vogel R.F."/>
        </authorList>
    </citation>
    <scope>NUCLEOTIDE SEQUENCE [LARGE SCALE GENOMIC DNA]</scope>
    <source>
        <strain evidence="1 2">TMW2.2077</strain>
    </source>
</reference>
<keyword evidence="2" id="KW-1185">Reference proteome</keyword>
<evidence type="ECO:0000313" key="2">
    <source>
        <dbReference type="Proteomes" id="UP000809529"/>
    </source>
</evidence>
<gene>
    <name evidence="1" type="ORF">GYN02_22610</name>
</gene>
<accession>A0ABS1ZPN2</accession>
<proteinExistence type="predicted"/>
<sequence>MSRKKPTQRDLDLLAMSSIASQLPVRFENKTAWHVFAGECRGCKQTIPDEHLRGAVTRTAQWCFTIEASGYCPECRSITRFLLRLHADLTASGPMNGLWQTWKPKRKAGFAWLLRFLKLTR</sequence>
<dbReference type="Proteomes" id="UP000809529">
    <property type="component" value="Unassembled WGS sequence"/>
</dbReference>
<name>A0ABS1ZPN2_9PSED</name>